<evidence type="ECO:0000256" key="1">
    <source>
        <dbReference type="ARBA" id="ARBA00006108"/>
    </source>
</evidence>
<comment type="subcellular location">
    <subcellularLocation>
        <location evidence="8">Endomembrane system</location>
        <topology evidence="8">Single-pass type IV membrane protein</topology>
    </subcellularLocation>
</comment>
<comment type="similarity">
    <text evidence="1">Belongs to the VTI1 family.</text>
</comment>
<dbReference type="PANTHER" id="PTHR21230">
    <property type="entry name" value="VESICLE TRANSPORT V-SNARE PROTEIN VTI1-RELATED"/>
    <property type="match status" value="1"/>
</dbReference>
<evidence type="ECO:0000256" key="2">
    <source>
        <dbReference type="ARBA" id="ARBA00022448"/>
    </source>
</evidence>
<sequence length="223" mass="25188">MEGGAGGELSERFQSLEEDYIDCKRTINNSIHDLSSSDQRHVASQMAQANIVEAQRCMKLMSVELRGKVPAMRKAMQAKINVYRDELQGLQRDFDRALLLSKQNASASSSSSSANGVAQYDRLIANTDRLQRASDQLEQSKRIVQETEHIGISVMDTLAQQRETLLSAHDKVKDTRETAGDARRVLQRMSQRVLTHKLTLWFVIVVLVVAIALVFYHNFIRRA</sequence>
<dbReference type="AlphaFoldDB" id="W4GBV3"/>
<evidence type="ECO:0000313" key="12">
    <source>
        <dbReference type="EMBL" id="ETV77135.1"/>
    </source>
</evidence>
<dbReference type="SUPFAM" id="SSF58038">
    <property type="entry name" value="SNARE fusion complex"/>
    <property type="match status" value="1"/>
</dbReference>
<feature type="transmembrane region" description="Helical" evidence="10">
    <location>
        <begin position="198"/>
        <end position="219"/>
    </location>
</feature>
<dbReference type="GO" id="GO:0006906">
    <property type="term" value="P:vesicle fusion"/>
    <property type="evidence" value="ECO:0007669"/>
    <property type="project" value="TreeGrafter"/>
</dbReference>
<dbReference type="SUPFAM" id="SSF47661">
    <property type="entry name" value="t-snare proteins"/>
    <property type="match status" value="1"/>
</dbReference>
<dbReference type="GO" id="GO:0005789">
    <property type="term" value="C:endoplasmic reticulum membrane"/>
    <property type="evidence" value="ECO:0007669"/>
    <property type="project" value="TreeGrafter"/>
</dbReference>
<dbReference type="InterPro" id="IPR007705">
    <property type="entry name" value="Vesicle_trsprt_v-SNARE_N"/>
</dbReference>
<proteinExistence type="inferred from homology"/>
<dbReference type="GO" id="GO:0012507">
    <property type="term" value="C:ER to Golgi transport vesicle membrane"/>
    <property type="evidence" value="ECO:0007669"/>
    <property type="project" value="TreeGrafter"/>
</dbReference>
<dbReference type="Gene3D" id="1.20.58.400">
    <property type="entry name" value="t-snare proteins"/>
    <property type="match status" value="1"/>
</dbReference>
<accession>W4GBV3</accession>
<dbReference type="GeneID" id="20811023"/>
<evidence type="ECO:0000256" key="5">
    <source>
        <dbReference type="ARBA" id="ARBA00022989"/>
    </source>
</evidence>
<dbReference type="SMART" id="SM00397">
    <property type="entry name" value="t_SNARE"/>
    <property type="match status" value="1"/>
</dbReference>
<dbReference type="InterPro" id="IPR038407">
    <property type="entry name" value="v-SNARE_N_sf"/>
</dbReference>
<keyword evidence="7 10" id="KW-0472">Membrane</keyword>
<dbReference type="InterPro" id="IPR000727">
    <property type="entry name" value="T_SNARE_dom"/>
</dbReference>
<dbReference type="GO" id="GO:0031902">
    <property type="term" value="C:late endosome membrane"/>
    <property type="evidence" value="ECO:0007669"/>
    <property type="project" value="TreeGrafter"/>
</dbReference>
<dbReference type="STRING" id="112090.W4GBV3"/>
<keyword evidence="6 9" id="KW-0175">Coiled coil</keyword>
<dbReference type="PANTHER" id="PTHR21230:SF26">
    <property type="entry name" value="VESICLE TRANSPORT THROUGH INTERACTION WITH T-SNARES HOMOLOG 1A"/>
    <property type="match status" value="1"/>
</dbReference>
<protein>
    <recommendedName>
        <fullName evidence="11">t-SNARE coiled-coil homology domain-containing protein</fullName>
    </recommendedName>
</protein>
<dbReference type="VEuPathDB" id="FungiDB:H257_09027"/>
<feature type="coiled-coil region" evidence="9">
    <location>
        <begin position="120"/>
        <end position="150"/>
    </location>
</feature>
<keyword evidence="2" id="KW-0813">Transport</keyword>
<keyword evidence="4" id="KW-0653">Protein transport</keyword>
<dbReference type="OrthoDB" id="430637at2759"/>
<evidence type="ECO:0000256" key="4">
    <source>
        <dbReference type="ARBA" id="ARBA00022927"/>
    </source>
</evidence>
<keyword evidence="5 10" id="KW-1133">Transmembrane helix</keyword>
<feature type="domain" description="T-SNARE coiled-coil homology" evidence="11">
    <location>
        <begin position="122"/>
        <end position="189"/>
    </location>
</feature>
<evidence type="ECO:0000256" key="6">
    <source>
        <dbReference type="ARBA" id="ARBA00023054"/>
    </source>
</evidence>
<dbReference type="FunFam" id="1.20.5.110:FF:000002">
    <property type="entry name" value="Vesicle transport through interaction with t-SNAREsB"/>
    <property type="match status" value="1"/>
</dbReference>
<evidence type="ECO:0000256" key="7">
    <source>
        <dbReference type="ARBA" id="ARBA00023136"/>
    </source>
</evidence>
<dbReference type="Gene3D" id="1.20.5.110">
    <property type="match status" value="1"/>
</dbReference>
<dbReference type="GO" id="GO:0000149">
    <property type="term" value="F:SNARE binding"/>
    <property type="evidence" value="ECO:0007669"/>
    <property type="project" value="TreeGrafter"/>
</dbReference>
<dbReference type="RefSeq" id="XP_009833441.1">
    <property type="nucleotide sequence ID" value="XM_009835139.1"/>
</dbReference>
<name>W4GBV3_APHAT</name>
<dbReference type="GO" id="GO:0006886">
    <property type="term" value="P:intracellular protein transport"/>
    <property type="evidence" value="ECO:0007669"/>
    <property type="project" value="InterPro"/>
</dbReference>
<reference evidence="12" key="1">
    <citation type="submission" date="2013-12" db="EMBL/GenBank/DDBJ databases">
        <title>The Genome Sequence of Aphanomyces astaci APO3.</title>
        <authorList>
            <consortium name="The Broad Institute Genomics Platform"/>
            <person name="Russ C."/>
            <person name="Tyler B."/>
            <person name="van West P."/>
            <person name="Dieguez-Uribeondo J."/>
            <person name="Young S.K."/>
            <person name="Zeng Q."/>
            <person name="Gargeya S."/>
            <person name="Fitzgerald M."/>
            <person name="Abouelleil A."/>
            <person name="Alvarado L."/>
            <person name="Chapman S.B."/>
            <person name="Gainer-Dewar J."/>
            <person name="Goldberg J."/>
            <person name="Griggs A."/>
            <person name="Gujja S."/>
            <person name="Hansen M."/>
            <person name="Howarth C."/>
            <person name="Imamovic A."/>
            <person name="Ireland A."/>
            <person name="Larimer J."/>
            <person name="McCowan C."/>
            <person name="Murphy C."/>
            <person name="Pearson M."/>
            <person name="Poon T.W."/>
            <person name="Priest M."/>
            <person name="Roberts A."/>
            <person name="Saif S."/>
            <person name="Shea T."/>
            <person name="Sykes S."/>
            <person name="Wortman J."/>
            <person name="Nusbaum C."/>
            <person name="Birren B."/>
        </authorList>
    </citation>
    <scope>NUCLEOTIDE SEQUENCE [LARGE SCALE GENOMIC DNA]</scope>
    <source>
        <strain evidence="12">APO3</strain>
    </source>
</reference>
<dbReference type="CDD" id="cd15862">
    <property type="entry name" value="SNARE_Vti1"/>
    <property type="match status" value="1"/>
</dbReference>
<evidence type="ECO:0000256" key="9">
    <source>
        <dbReference type="SAM" id="Coils"/>
    </source>
</evidence>
<evidence type="ECO:0000256" key="3">
    <source>
        <dbReference type="ARBA" id="ARBA00022692"/>
    </source>
</evidence>
<evidence type="ECO:0000259" key="11">
    <source>
        <dbReference type="SMART" id="SM00397"/>
    </source>
</evidence>
<dbReference type="GO" id="GO:0031201">
    <property type="term" value="C:SNARE complex"/>
    <property type="evidence" value="ECO:0007669"/>
    <property type="project" value="TreeGrafter"/>
</dbReference>
<evidence type="ECO:0000256" key="10">
    <source>
        <dbReference type="SAM" id="Phobius"/>
    </source>
</evidence>
<keyword evidence="3 10" id="KW-0812">Transmembrane</keyword>
<dbReference type="GO" id="GO:0005484">
    <property type="term" value="F:SNAP receptor activity"/>
    <property type="evidence" value="ECO:0007669"/>
    <property type="project" value="InterPro"/>
</dbReference>
<dbReference type="Pfam" id="PF12352">
    <property type="entry name" value="V-SNARE_C"/>
    <property type="match status" value="1"/>
</dbReference>
<organism evidence="12">
    <name type="scientific">Aphanomyces astaci</name>
    <name type="common">Crayfish plague agent</name>
    <dbReference type="NCBI Taxonomy" id="112090"/>
    <lineage>
        <taxon>Eukaryota</taxon>
        <taxon>Sar</taxon>
        <taxon>Stramenopiles</taxon>
        <taxon>Oomycota</taxon>
        <taxon>Saprolegniomycetes</taxon>
        <taxon>Saprolegniales</taxon>
        <taxon>Verrucalvaceae</taxon>
        <taxon>Aphanomyces</taxon>
    </lineage>
</organism>
<dbReference type="PIRSF" id="PIRSF028865">
    <property type="entry name" value="Membrin-2"/>
    <property type="match status" value="1"/>
</dbReference>
<evidence type="ECO:0000256" key="8">
    <source>
        <dbReference type="ARBA" id="ARBA00046280"/>
    </source>
</evidence>
<gene>
    <name evidence="12" type="ORF">H257_09027</name>
</gene>
<dbReference type="EMBL" id="KI913134">
    <property type="protein sequence ID" value="ETV77135.1"/>
    <property type="molecule type" value="Genomic_DNA"/>
</dbReference>
<dbReference type="Pfam" id="PF05008">
    <property type="entry name" value="V-SNARE"/>
    <property type="match status" value="1"/>
</dbReference>
<dbReference type="GO" id="GO:0005794">
    <property type="term" value="C:Golgi apparatus"/>
    <property type="evidence" value="ECO:0007669"/>
    <property type="project" value="InterPro"/>
</dbReference>
<dbReference type="InterPro" id="IPR010989">
    <property type="entry name" value="SNARE"/>
</dbReference>
<dbReference type="InterPro" id="IPR027027">
    <property type="entry name" value="GOSR2/Membrin/Bos1"/>
</dbReference>